<dbReference type="AlphaFoldDB" id="A0A2P5B603"/>
<evidence type="ECO:0000256" key="4">
    <source>
        <dbReference type="SAM" id="MobiDB-lite"/>
    </source>
</evidence>
<protein>
    <submittedName>
        <fullName evidence="5">S-adenosyl-L-methionine-dependent methyltransferase</fullName>
    </submittedName>
</protein>
<feature type="compositionally biased region" description="Polar residues" evidence="4">
    <location>
        <begin position="68"/>
        <end position="78"/>
    </location>
</feature>
<dbReference type="FunCoup" id="A0A2P5B603">
    <property type="interactions" value="846"/>
</dbReference>
<dbReference type="SUPFAM" id="SSF53335">
    <property type="entry name" value="S-adenosyl-L-methionine-dependent methyltransferases"/>
    <property type="match status" value="1"/>
</dbReference>
<evidence type="ECO:0000313" key="6">
    <source>
        <dbReference type="Proteomes" id="UP000237000"/>
    </source>
</evidence>
<dbReference type="GO" id="GO:0032259">
    <property type="term" value="P:methylation"/>
    <property type="evidence" value="ECO:0007669"/>
    <property type="project" value="UniProtKB-KW"/>
</dbReference>
<dbReference type="OrthoDB" id="2016285at2759"/>
<dbReference type="EMBL" id="JXTC01000598">
    <property type="protein sequence ID" value="PON44222.1"/>
    <property type="molecule type" value="Genomic_DNA"/>
</dbReference>
<dbReference type="PANTHER" id="PTHR12176">
    <property type="entry name" value="SAM-DEPENDENT METHYLTRANSFERASE SUPERFAMILY PROTEIN"/>
    <property type="match status" value="1"/>
</dbReference>
<feature type="compositionally biased region" description="Basic and acidic residues" evidence="4">
    <location>
        <begin position="85"/>
        <end position="96"/>
    </location>
</feature>
<evidence type="ECO:0000256" key="1">
    <source>
        <dbReference type="ARBA" id="ARBA00008361"/>
    </source>
</evidence>
<keyword evidence="3 5" id="KW-0808">Transferase</keyword>
<dbReference type="InterPro" id="IPR029063">
    <property type="entry name" value="SAM-dependent_MTases_sf"/>
</dbReference>
<evidence type="ECO:0000313" key="5">
    <source>
        <dbReference type="EMBL" id="PON44222.1"/>
    </source>
</evidence>
<dbReference type="InterPro" id="IPR051419">
    <property type="entry name" value="Lys/N-term_MeTrsfase_sf"/>
</dbReference>
<feature type="region of interest" description="Disordered" evidence="4">
    <location>
        <begin position="68"/>
        <end position="105"/>
    </location>
</feature>
<dbReference type="Gene3D" id="3.40.50.150">
    <property type="entry name" value="Vaccinia Virus protein VP39"/>
    <property type="match status" value="1"/>
</dbReference>
<dbReference type="InParanoid" id="A0A2P5B603"/>
<dbReference type="GO" id="GO:0008168">
    <property type="term" value="F:methyltransferase activity"/>
    <property type="evidence" value="ECO:0007669"/>
    <property type="project" value="UniProtKB-KW"/>
</dbReference>
<dbReference type="PANTHER" id="PTHR12176:SF76">
    <property type="entry name" value="S-ADENOSYL-L-METHIONINE-DEPENDENT METHYLTRANSFERASES SUPERFAMILY PROTEIN"/>
    <property type="match status" value="1"/>
</dbReference>
<evidence type="ECO:0000256" key="3">
    <source>
        <dbReference type="ARBA" id="ARBA00022679"/>
    </source>
</evidence>
<accession>A0A2P5B603</accession>
<sequence>MAVLRNNTVFPRRESYGGGQSWAASSSSSSFLCMVGVSGLWWSNTRPVPIKCSTSTQAWRGSHCRSLWSSASNPSFSAKRTPKANAEKHVQRQRQQDEDDDDEEEEYRVLTSIRSQYNDIMILDTAKSRVLLLDSSHNVHSILYKHQKWTNAYWDEFASLPPIVPKGPIAILGLGAGTAAHLMLDLWPELQLKGWEIDQILIYQAREYFGLSDLEKHTKAGGNLTVHIGDALSPSVKISGGYAGIVVDLFSNGEVLPQLQEFRGDIFHTSFLVSLTIDMNSGIGVLDGLQIDICSGIGVIVCKLDIFFQVKVTGSL</sequence>
<keyword evidence="6" id="KW-1185">Reference proteome</keyword>
<organism evidence="5 6">
    <name type="scientific">Trema orientale</name>
    <name type="common">Charcoal tree</name>
    <name type="synonym">Celtis orientalis</name>
    <dbReference type="NCBI Taxonomy" id="63057"/>
    <lineage>
        <taxon>Eukaryota</taxon>
        <taxon>Viridiplantae</taxon>
        <taxon>Streptophyta</taxon>
        <taxon>Embryophyta</taxon>
        <taxon>Tracheophyta</taxon>
        <taxon>Spermatophyta</taxon>
        <taxon>Magnoliopsida</taxon>
        <taxon>eudicotyledons</taxon>
        <taxon>Gunneridae</taxon>
        <taxon>Pentapetalae</taxon>
        <taxon>rosids</taxon>
        <taxon>fabids</taxon>
        <taxon>Rosales</taxon>
        <taxon>Cannabaceae</taxon>
        <taxon>Trema</taxon>
    </lineage>
</organism>
<dbReference type="Proteomes" id="UP000237000">
    <property type="component" value="Unassembled WGS sequence"/>
</dbReference>
<proteinExistence type="inferred from homology"/>
<name>A0A2P5B603_TREOI</name>
<comment type="caution">
    <text evidence="5">The sequence shown here is derived from an EMBL/GenBank/DDBJ whole genome shotgun (WGS) entry which is preliminary data.</text>
</comment>
<keyword evidence="2 5" id="KW-0489">Methyltransferase</keyword>
<reference evidence="6" key="1">
    <citation type="submission" date="2016-06" db="EMBL/GenBank/DDBJ databases">
        <title>Parallel loss of symbiosis genes in relatives of nitrogen-fixing non-legume Parasponia.</title>
        <authorList>
            <person name="Van Velzen R."/>
            <person name="Holmer R."/>
            <person name="Bu F."/>
            <person name="Rutten L."/>
            <person name="Van Zeijl A."/>
            <person name="Liu W."/>
            <person name="Santuari L."/>
            <person name="Cao Q."/>
            <person name="Sharma T."/>
            <person name="Shen D."/>
            <person name="Roswanjaya Y."/>
            <person name="Wardhani T."/>
            <person name="Kalhor M.S."/>
            <person name="Jansen J."/>
            <person name="Van den Hoogen J."/>
            <person name="Gungor B."/>
            <person name="Hartog M."/>
            <person name="Hontelez J."/>
            <person name="Verver J."/>
            <person name="Yang W.-C."/>
            <person name="Schijlen E."/>
            <person name="Repin R."/>
            <person name="Schilthuizen M."/>
            <person name="Schranz E."/>
            <person name="Heidstra R."/>
            <person name="Miyata K."/>
            <person name="Fedorova E."/>
            <person name="Kohlen W."/>
            <person name="Bisseling T."/>
            <person name="Smit S."/>
            <person name="Geurts R."/>
        </authorList>
    </citation>
    <scope>NUCLEOTIDE SEQUENCE [LARGE SCALE GENOMIC DNA]</scope>
    <source>
        <strain evidence="6">cv. RG33-2</strain>
    </source>
</reference>
<comment type="similarity">
    <text evidence="1">Belongs to the methyltransferase superfamily.</text>
</comment>
<gene>
    <name evidence="5" type="ORF">TorRG33x02_331260</name>
</gene>
<evidence type="ECO:0000256" key="2">
    <source>
        <dbReference type="ARBA" id="ARBA00022603"/>
    </source>
</evidence>